<evidence type="ECO:0000259" key="2">
    <source>
        <dbReference type="Pfam" id="PF07811"/>
    </source>
</evidence>
<protein>
    <recommendedName>
        <fullName evidence="2">TadE-like domain-containing protein</fullName>
    </recommendedName>
</protein>
<reference evidence="3 4" key="1">
    <citation type="submission" date="2023-10" db="EMBL/GenBank/DDBJ databases">
        <title>Complete Genome Sequence of Limnobacter thiooxidans CS-K2T, Isolated from freshwater lake sediments in Bavaria, Germany.</title>
        <authorList>
            <person name="Naruki M."/>
            <person name="Watanabe A."/>
            <person name="Warashina T."/>
            <person name="Morita T."/>
            <person name="Arakawa K."/>
        </authorList>
    </citation>
    <scope>NUCLEOTIDE SEQUENCE [LARGE SCALE GENOMIC DNA]</scope>
    <source>
        <strain evidence="3 4">CS-K2</strain>
    </source>
</reference>
<feature type="domain" description="TadE-like" evidence="2">
    <location>
        <begin position="19"/>
        <end position="61"/>
    </location>
</feature>
<evidence type="ECO:0000313" key="3">
    <source>
        <dbReference type="EMBL" id="BET26772.1"/>
    </source>
</evidence>
<dbReference type="Proteomes" id="UP001329151">
    <property type="component" value="Chromosome"/>
</dbReference>
<name>A0AA86MIW8_9BURK</name>
<dbReference type="KEGG" id="lto:RGQ30_22730"/>
<dbReference type="Pfam" id="PF07811">
    <property type="entry name" value="TadE"/>
    <property type="match status" value="1"/>
</dbReference>
<sequence length="153" mass="16844">MITNNPGTPKDKSRFRQKGALLVELVLTLPILLAVVFAIVEYSVLLGALLIMNNTTSEAARQVTVFRTGFSQADYEEFARDSLDSLLPQYVGSFRENIVQSVNTTPCGDSVCLRLSLVYPNYQNNPLVGNSFFIPLPANLSAESTTRVEPNND</sequence>
<dbReference type="EMBL" id="AP028947">
    <property type="protein sequence ID" value="BET26772.1"/>
    <property type="molecule type" value="Genomic_DNA"/>
</dbReference>
<evidence type="ECO:0000313" key="4">
    <source>
        <dbReference type="Proteomes" id="UP001329151"/>
    </source>
</evidence>
<proteinExistence type="predicted"/>
<dbReference type="AlphaFoldDB" id="A0AA86MIW8"/>
<keyword evidence="1" id="KW-0472">Membrane</keyword>
<dbReference type="InterPro" id="IPR012495">
    <property type="entry name" value="TadE-like_dom"/>
</dbReference>
<gene>
    <name evidence="3" type="ORF">RGQ30_22730</name>
</gene>
<organism evidence="3 4">
    <name type="scientific">Limnobacter thiooxidans</name>
    <dbReference type="NCBI Taxonomy" id="131080"/>
    <lineage>
        <taxon>Bacteria</taxon>
        <taxon>Pseudomonadati</taxon>
        <taxon>Pseudomonadota</taxon>
        <taxon>Betaproteobacteria</taxon>
        <taxon>Burkholderiales</taxon>
        <taxon>Burkholderiaceae</taxon>
        <taxon>Limnobacter</taxon>
    </lineage>
</organism>
<keyword evidence="1" id="KW-0812">Transmembrane</keyword>
<keyword evidence="4" id="KW-1185">Reference proteome</keyword>
<evidence type="ECO:0000256" key="1">
    <source>
        <dbReference type="SAM" id="Phobius"/>
    </source>
</evidence>
<keyword evidence="1" id="KW-1133">Transmembrane helix</keyword>
<accession>A0AA86MIW8</accession>
<feature type="transmembrane region" description="Helical" evidence="1">
    <location>
        <begin position="21"/>
        <end position="52"/>
    </location>
</feature>
<dbReference type="RefSeq" id="WP_130555785.1">
    <property type="nucleotide sequence ID" value="NZ_AP028947.1"/>
</dbReference>